<organism evidence="2 3">
    <name type="scientific">Nocardioides gansuensis</name>
    <dbReference type="NCBI Taxonomy" id="2138300"/>
    <lineage>
        <taxon>Bacteria</taxon>
        <taxon>Bacillati</taxon>
        <taxon>Actinomycetota</taxon>
        <taxon>Actinomycetes</taxon>
        <taxon>Propionibacteriales</taxon>
        <taxon>Nocardioidaceae</taxon>
        <taxon>Nocardioides</taxon>
    </lineage>
</organism>
<accession>A0A2T8FBU8</accession>
<dbReference type="SUPFAM" id="SSF55781">
    <property type="entry name" value="GAF domain-like"/>
    <property type="match status" value="1"/>
</dbReference>
<dbReference type="AlphaFoldDB" id="A0A2T8FBU8"/>
<dbReference type="InterPro" id="IPR029016">
    <property type="entry name" value="GAF-like_dom_sf"/>
</dbReference>
<dbReference type="PANTHER" id="PTHR30136:SF35">
    <property type="entry name" value="HTH-TYPE TRANSCRIPTIONAL REGULATOR RV1719"/>
    <property type="match status" value="1"/>
</dbReference>
<dbReference type="PANTHER" id="PTHR30136">
    <property type="entry name" value="HELIX-TURN-HELIX TRANSCRIPTIONAL REGULATOR, ICLR FAMILY"/>
    <property type="match status" value="1"/>
</dbReference>
<dbReference type="Gene3D" id="3.30.450.40">
    <property type="match status" value="1"/>
</dbReference>
<dbReference type="EMBL" id="QDGZ01000003">
    <property type="protein sequence ID" value="PVG83176.1"/>
    <property type="molecule type" value="Genomic_DNA"/>
</dbReference>
<dbReference type="GO" id="GO:0003700">
    <property type="term" value="F:DNA-binding transcription factor activity"/>
    <property type="evidence" value="ECO:0007669"/>
    <property type="project" value="TreeGrafter"/>
</dbReference>
<dbReference type="Pfam" id="PF01614">
    <property type="entry name" value="IclR_C"/>
    <property type="match status" value="1"/>
</dbReference>
<keyword evidence="3" id="KW-1185">Reference proteome</keyword>
<dbReference type="GO" id="GO:0045892">
    <property type="term" value="P:negative regulation of DNA-templated transcription"/>
    <property type="evidence" value="ECO:0007669"/>
    <property type="project" value="TreeGrafter"/>
</dbReference>
<name>A0A2T8FBU8_9ACTN</name>
<proteinExistence type="predicted"/>
<dbReference type="Proteomes" id="UP000246018">
    <property type="component" value="Unassembled WGS sequence"/>
</dbReference>
<sequence>MTRSRRASPSAQTSTLLSICPVACGIPTAAPGSPNRHVPSPLGLPWTDRVEEAVRRIARQTGESAFFSVKRGNETVCLLREDGNFPIRSHVLYEGVRFPLGAASAGLAILAHLSERERETYLAERTLTHAYGAEHAPGPLRERIAETRRSGFALNPGQIVEGIWGMASAVFDGSGDPRWALSINGIEARFPEARRAAIVNALSAQWARFVAGTVLDART</sequence>
<gene>
    <name evidence="2" type="ORF">DDE18_07655</name>
</gene>
<dbReference type="OrthoDB" id="9807558at2"/>
<evidence type="ECO:0000313" key="2">
    <source>
        <dbReference type="EMBL" id="PVG83176.1"/>
    </source>
</evidence>
<dbReference type="PROSITE" id="PS51078">
    <property type="entry name" value="ICLR_ED"/>
    <property type="match status" value="1"/>
</dbReference>
<dbReference type="GO" id="GO:0003677">
    <property type="term" value="F:DNA binding"/>
    <property type="evidence" value="ECO:0007669"/>
    <property type="project" value="TreeGrafter"/>
</dbReference>
<evidence type="ECO:0000313" key="3">
    <source>
        <dbReference type="Proteomes" id="UP000246018"/>
    </source>
</evidence>
<comment type="caution">
    <text evidence="2">The sequence shown here is derived from an EMBL/GenBank/DDBJ whole genome shotgun (WGS) entry which is preliminary data.</text>
</comment>
<protein>
    <recommendedName>
        <fullName evidence="1">IclR-ED domain-containing protein</fullName>
    </recommendedName>
</protein>
<feature type="domain" description="IclR-ED" evidence="1">
    <location>
        <begin position="25"/>
        <end position="219"/>
    </location>
</feature>
<reference evidence="2 3" key="1">
    <citation type="submission" date="2018-04" db="EMBL/GenBank/DDBJ databases">
        <title>Genome of Nocardioides gansuensis WSJ-1.</title>
        <authorList>
            <person name="Wu S."/>
            <person name="Wang G."/>
        </authorList>
    </citation>
    <scope>NUCLEOTIDE SEQUENCE [LARGE SCALE GENOMIC DNA]</scope>
    <source>
        <strain evidence="2 3">WSJ-1</strain>
    </source>
</reference>
<dbReference type="InterPro" id="IPR050707">
    <property type="entry name" value="HTH_MetabolicPath_Reg"/>
</dbReference>
<evidence type="ECO:0000259" key="1">
    <source>
        <dbReference type="PROSITE" id="PS51078"/>
    </source>
</evidence>
<dbReference type="InterPro" id="IPR014757">
    <property type="entry name" value="Tscrpt_reg_IclR_C"/>
</dbReference>